<organism evidence="2 3">
    <name type="scientific">Dellaglioa carnosa</name>
    <dbReference type="NCBI Taxonomy" id="2995136"/>
    <lineage>
        <taxon>Bacteria</taxon>
        <taxon>Bacillati</taxon>
        <taxon>Bacillota</taxon>
        <taxon>Bacilli</taxon>
        <taxon>Lactobacillales</taxon>
        <taxon>Lactobacillaceae</taxon>
        <taxon>Dellaglioa</taxon>
    </lineage>
</organism>
<gene>
    <name evidence="2" type="ORF">N0K80_03220</name>
</gene>
<accession>A0ABT4JLC3</accession>
<feature type="transmembrane region" description="Helical" evidence="1">
    <location>
        <begin position="81"/>
        <end position="104"/>
    </location>
</feature>
<protein>
    <recommendedName>
        <fullName evidence="4">NADH dehydrogenase subunit 6</fullName>
    </recommendedName>
</protein>
<feature type="transmembrane region" description="Helical" evidence="1">
    <location>
        <begin position="7"/>
        <end position="26"/>
    </location>
</feature>
<evidence type="ECO:0008006" key="4">
    <source>
        <dbReference type="Google" id="ProtNLM"/>
    </source>
</evidence>
<evidence type="ECO:0000313" key="3">
    <source>
        <dbReference type="Proteomes" id="UP001081467"/>
    </source>
</evidence>
<keyword evidence="1" id="KW-0472">Membrane</keyword>
<feature type="transmembrane region" description="Helical" evidence="1">
    <location>
        <begin position="46"/>
        <end position="69"/>
    </location>
</feature>
<comment type="caution">
    <text evidence="2">The sequence shown here is derived from an EMBL/GenBank/DDBJ whole genome shotgun (WGS) entry which is preliminary data.</text>
</comment>
<dbReference type="RefSeq" id="WP_269008396.1">
    <property type="nucleotide sequence ID" value="NZ_JANXKW010000002.1"/>
</dbReference>
<dbReference type="EMBL" id="JANXLI010000002">
    <property type="protein sequence ID" value="MCZ2491161.1"/>
    <property type="molecule type" value="Genomic_DNA"/>
</dbReference>
<keyword evidence="1" id="KW-0812">Transmembrane</keyword>
<dbReference type="Proteomes" id="UP001081467">
    <property type="component" value="Unassembled WGS sequence"/>
</dbReference>
<evidence type="ECO:0000256" key="1">
    <source>
        <dbReference type="SAM" id="Phobius"/>
    </source>
</evidence>
<keyword evidence="3" id="KW-1185">Reference proteome</keyword>
<feature type="transmembrane region" description="Helical" evidence="1">
    <location>
        <begin position="110"/>
        <end position="132"/>
    </location>
</feature>
<sequence>MKNIKKVITYAIFLFAIYFLFSQVLAISEMATDKSATDFAKAEPGIFIIIFFIIYTLFMTVSIAFFYFSHTLLKIKGSYDVSLIILNFFTVFFTISTLVIKSVGGVLPSYFLMTSLFFILLSMSLSTTSKLLSLRKERLKKQDTSIIDHK</sequence>
<evidence type="ECO:0000313" key="2">
    <source>
        <dbReference type="EMBL" id="MCZ2491161.1"/>
    </source>
</evidence>
<keyword evidence="1" id="KW-1133">Transmembrane helix</keyword>
<reference evidence="2" key="1">
    <citation type="submission" date="2022-09" db="EMBL/GenBank/DDBJ databases">
        <title>Diversity of Dellaglioa algida.</title>
        <authorList>
            <person name="Matthias E."/>
            <person name="Werum V."/>
        </authorList>
    </citation>
    <scope>NUCLEOTIDE SEQUENCE</scope>
    <source>
        <strain evidence="2">TMW 2.2523</strain>
    </source>
</reference>
<proteinExistence type="predicted"/>
<name>A0ABT4JLC3_9LACO</name>